<keyword evidence="1" id="KW-0472">Membrane</keyword>
<feature type="transmembrane region" description="Helical" evidence="1">
    <location>
        <begin position="128"/>
        <end position="147"/>
    </location>
</feature>
<accession>A0A1F5ZRZ6</accession>
<gene>
    <name evidence="2" type="ORF">A2773_04880</name>
</gene>
<proteinExistence type="predicted"/>
<evidence type="ECO:0000313" key="2">
    <source>
        <dbReference type="EMBL" id="OGG15191.1"/>
    </source>
</evidence>
<dbReference type="AlphaFoldDB" id="A0A1F5ZRZ6"/>
<name>A0A1F5ZRZ6_9BACT</name>
<sequence length="345" mass="38759">MGTVLFWIVWGIISFWALKTFYYSFSKEKLEHLRKANIGFTFAVLILYFLPWVPLSMDGWTGFGLALQGNFLAALFFIFLLISLVLLFQKEYIFLKIASVLMVLLTLDLFALMLVVRPGTFTLSLYDIAPIIAALILLVADVSLLLLWQQMNLTLKAAIVPGNRKKLFIGSASFLIISFGLAVWGLGIYINSTLIHEKIYENNEETKERKEMQVFEAFAKNEPGTVCVGNDTFSFQIDTSYNILSDDDSSVAMIMDNNLVTVSKSKKSVSDILKENGVKYTKEEDYYIFDMPQKNSTSGNLTKTGISLQKGEFIVSVFYSEGKAVRAKEILSGVSDSLKEGCNKQ</sequence>
<keyword evidence="1" id="KW-0812">Transmembrane</keyword>
<comment type="caution">
    <text evidence="2">The sequence shown here is derived from an EMBL/GenBank/DDBJ whole genome shotgun (WGS) entry which is preliminary data.</text>
</comment>
<reference evidence="2 3" key="1">
    <citation type="journal article" date="2016" name="Nat. Commun.">
        <title>Thousands of microbial genomes shed light on interconnected biogeochemical processes in an aquifer system.</title>
        <authorList>
            <person name="Anantharaman K."/>
            <person name="Brown C.T."/>
            <person name="Hug L.A."/>
            <person name="Sharon I."/>
            <person name="Castelle C.J."/>
            <person name="Probst A.J."/>
            <person name="Thomas B.C."/>
            <person name="Singh A."/>
            <person name="Wilkins M.J."/>
            <person name="Karaoz U."/>
            <person name="Brodie E.L."/>
            <person name="Williams K.H."/>
            <person name="Hubbard S.S."/>
            <person name="Banfield J.F."/>
        </authorList>
    </citation>
    <scope>NUCLEOTIDE SEQUENCE [LARGE SCALE GENOMIC DNA]</scope>
</reference>
<feature type="transmembrane region" description="Helical" evidence="1">
    <location>
        <begin position="6"/>
        <end position="25"/>
    </location>
</feature>
<dbReference type="STRING" id="1798375.A2773_04880"/>
<keyword evidence="1" id="KW-1133">Transmembrane helix</keyword>
<protein>
    <submittedName>
        <fullName evidence="2">Uncharacterized protein</fullName>
    </submittedName>
</protein>
<evidence type="ECO:0000313" key="3">
    <source>
        <dbReference type="Proteomes" id="UP000177383"/>
    </source>
</evidence>
<organism evidence="2 3">
    <name type="scientific">Candidatus Gottesmanbacteria bacterium RIFCSPHIGHO2_01_FULL_39_10</name>
    <dbReference type="NCBI Taxonomy" id="1798375"/>
    <lineage>
        <taxon>Bacteria</taxon>
        <taxon>Candidatus Gottesmaniibacteriota</taxon>
    </lineage>
</organism>
<evidence type="ECO:0000256" key="1">
    <source>
        <dbReference type="SAM" id="Phobius"/>
    </source>
</evidence>
<dbReference type="EMBL" id="MFJE01000005">
    <property type="protein sequence ID" value="OGG15191.1"/>
    <property type="molecule type" value="Genomic_DNA"/>
</dbReference>
<feature type="transmembrane region" description="Helical" evidence="1">
    <location>
        <begin position="67"/>
        <end position="87"/>
    </location>
</feature>
<feature type="transmembrane region" description="Helical" evidence="1">
    <location>
        <begin position="37"/>
        <end position="55"/>
    </location>
</feature>
<feature type="transmembrane region" description="Helical" evidence="1">
    <location>
        <begin position="94"/>
        <end position="116"/>
    </location>
</feature>
<feature type="transmembrane region" description="Helical" evidence="1">
    <location>
        <begin position="167"/>
        <end position="190"/>
    </location>
</feature>
<dbReference type="Proteomes" id="UP000177383">
    <property type="component" value="Unassembled WGS sequence"/>
</dbReference>